<sequence>MVFLNDDEYNRVLKIIDTVHAFVKGFSGVDSIKDPHWFELNPNLYFFHSCYSLEFEPDMKDWTEDDFEVAQHLPFSYMPKSLEEVEKRERYIEYLHCYSKERNFKRDKYDTSQYSHEDPESIMLMHEIAYTLRLVFIDAFPELCNDES</sequence>
<protein>
    <submittedName>
        <fullName evidence="1">Uncharacterized protein</fullName>
    </submittedName>
</protein>
<proteinExistence type="predicted"/>
<gene>
    <name evidence="1" type="ORF">AP3564_15140</name>
</gene>
<reference evidence="1 2" key="1">
    <citation type="submission" date="2016-10" db="EMBL/GenBank/DDBJ databases">
        <title>The whole genome sequencing and assembly of Aeribacillus pallidus KCTC3564 strain.</title>
        <authorList>
            <person name="Lee Y.-J."/>
            <person name="Park M.-K."/>
            <person name="Yi H."/>
            <person name="Bahn Y.-S."/>
            <person name="Kim J.F."/>
            <person name="Lee D.-W."/>
        </authorList>
    </citation>
    <scope>NUCLEOTIDE SEQUENCE [LARGE SCALE GENOMIC DNA]</scope>
    <source>
        <strain evidence="1 2">KCTC3564</strain>
    </source>
</reference>
<dbReference type="KEGG" id="apak:AP3564_15140"/>
<name>A0A223E7Z3_9BACI</name>
<evidence type="ECO:0000313" key="2">
    <source>
        <dbReference type="Proteomes" id="UP000214606"/>
    </source>
</evidence>
<organism evidence="1 2">
    <name type="scientific">Aeribacillus pallidus</name>
    <dbReference type="NCBI Taxonomy" id="33936"/>
    <lineage>
        <taxon>Bacteria</taxon>
        <taxon>Bacillati</taxon>
        <taxon>Bacillota</taxon>
        <taxon>Bacilli</taxon>
        <taxon>Bacillales</taxon>
        <taxon>Bacillaceae</taxon>
        <taxon>Aeribacillus</taxon>
    </lineage>
</organism>
<dbReference type="Proteomes" id="UP000214606">
    <property type="component" value="Chromosome"/>
</dbReference>
<dbReference type="EMBL" id="CP017703">
    <property type="protein sequence ID" value="ASS91374.1"/>
    <property type="molecule type" value="Genomic_DNA"/>
</dbReference>
<dbReference type="AlphaFoldDB" id="A0A223E7Z3"/>
<accession>A0A223E7Z3</accession>
<evidence type="ECO:0000313" key="1">
    <source>
        <dbReference type="EMBL" id="ASS91374.1"/>
    </source>
</evidence>